<feature type="non-terminal residue" evidence="9">
    <location>
        <position position="283"/>
    </location>
</feature>
<feature type="transmembrane region" description="Helical" evidence="7">
    <location>
        <begin position="62"/>
        <end position="80"/>
    </location>
</feature>
<evidence type="ECO:0000256" key="2">
    <source>
        <dbReference type="ARBA" id="ARBA00022614"/>
    </source>
</evidence>
<keyword evidence="4" id="KW-0677">Repeat</keyword>
<comment type="caution">
    <text evidence="9">The sequence shown here is derived from an EMBL/GenBank/DDBJ whole genome shotgun (WGS) entry which is preliminary data.</text>
</comment>
<evidence type="ECO:0000256" key="4">
    <source>
        <dbReference type="ARBA" id="ARBA00022737"/>
    </source>
</evidence>
<gene>
    <name evidence="9" type="ORF">PEVE_00034799</name>
</gene>
<feature type="transmembrane region" description="Helical" evidence="7">
    <location>
        <begin position="119"/>
        <end position="144"/>
    </location>
</feature>
<accession>A0ABN8MJ02</accession>
<sequence length="283" mass="31979">ASFPGRYFSFDLTWRSGTLCKLAGALSVLSSEVSVLMLTVITADRLISIVFTFSCRRFTLKGTYVICAAVWVIGIIIAVVPTTDLPYFSNEDRQYGFYGRSSVCLPLQLSTERLAGWEYSVAIFIALNLAAFLFIMTAYIAIIFKVFKSQRRIKAHGESKINNSLNRESALARRVFAIILTDFCCWIPVIILGILALVEKFNDPEGTAYVWFAVFVLPVNSSVNPVLYTFSTPKVETQMGNQLRANVSKNWRLSQNCGHSSKFFDTFYADRVFYRSKQNRVSF</sequence>
<protein>
    <recommendedName>
        <fullName evidence="8">G-protein coupled receptors family 1 profile domain-containing protein</fullName>
    </recommendedName>
</protein>
<dbReference type="InterPro" id="IPR000276">
    <property type="entry name" value="GPCR_Rhodpsn"/>
</dbReference>
<evidence type="ECO:0000256" key="7">
    <source>
        <dbReference type="SAM" id="Phobius"/>
    </source>
</evidence>
<dbReference type="InterPro" id="IPR017452">
    <property type="entry name" value="GPCR_Rhodpsn_7TM"/>
</dbReference>
<keyword evidence="5 7" id="KW-1133">Transmembrane helix</keyword>
<keyword evidence="2" id="KW-0433">Leucine-rich repeat</keyword>
<evidence type="ECO:0000256" key="6">
    <source>
        <dbReference type="ARBA" id="ARBA00023136"/>
    </source>
</evidence>
<keyword evidence="3 7" id="KW-0812">Transmembrane</keyword>
<feature type="transmembrane region" description="Helical" evidence="7">
    <location>
        <begin position="209"/>
        <end position="230"/>
    </location>
</feature>
<proteinExistence type="predicted"/>
<feature type="non-terminal residue" evidence="9">
    <location>
        <position position="1"/>
    </location>
</feature>
<evidence type="ECO:0000256" key="3">
    <source>
        <dbReference type="ARBA" id="ARBA00022692"/>
    </source>
</evidence>
<evidence type="ECO:0000313" key="9">
    <source>
        <dbReference type="EMBL" id="CAH3028736.1"/>
    </source>
</evidence>
<evidence type="ECO:0000256" key="5">
    <source>
        <dbReference type="ARBA" id="ARBA00022989"/>
    </source>
</evidence>
<dbReference type="PANTHER" id="PTHR24372:SF77">
    <property type="entry name" value="G-PROTEIN COUPLED RECEPTORS FAMILY 1 PROFILE DOMAIN-CONTAINING PROTEIN"/>
    <property type="match status" value="1"/>
</dbReference>
<dbReference type="Gene3D" id="1.20.1070.10">
    <property type="entry name" value="Rhodopsin 7-helix transmembrane proteins"/>
    <property type="match status" value="1"/>
</dbReference>
<comment type="subcellular location">
    <subcellularLocation>
        <location evidence="1">Membrane</location>
    </subcellularLocation>
</comment>
<evidence type="ECO:0000259" key="8">
    <source>
        <dbReference type="PROSITE" id="PS50262"/>
    </source>
</evidence>
<feature type="transmembrane region" description="Helical" evidence="7">
    <location>
        <begin position="175"/>
        <end position="197"/>
    </location>
</feature>
<feature type="domain" description="G-protein coupled receptors family 1 profile" evidence="8">
    <location>
        <begin position="1"/>
        <end position="228"/>
    </location>
</feature>
<dbReference type="SUPFAM" id="SSF81321">
    <property type="entry name" value="Family A G protein-coupled receptor-like"/>
    <property type="match status" value="1"/>
</dbReference>
<evidence type="ECO:0000313" key="10">
    <source>
        <dbReference type="Proteomes" id="UP001159427"/>
    </source>
</evidence>
<dbReference type="PANTHER" id="PTHR24372">
    <property type="entry name" value="GLYCOPROTEIN HORMONE RECEPTOR"/>
    <property type="match status" value="1"/>
</dbReference>
<evidence type="ECO:0000256" key="1">
    <source>
        <dbReference type="ARBA" id="ARBA00004370"/>
    </source>
</evidence>
<dbReference type="PROSITE" id="PS50262">
    <property type="entry name" value="G_PROTEIN_RECEP_F1_2"/>
    <property type="match status" value="1"/>
</dbReference>
<organism evidence="9 10">
    <name type="scientific">Porites evermanni</name>
    <dbReference type="NCBI Taxonomy" id="104178"/>
    <lineage>
        <taxon>Eukaryota</taxon>
        <taxon>Metazoa</taxon>
        <taxon>Cnidaria</taxon>
        <taxon>Anthozoa</taxon>
        <taxon>Hexacorallia</taxon>
        <taxon>Scleractinia</taxon>
        <taxon>Fungiina</taxon>
        <taxon>Poritidae</taxon>
        <taxon>Porites</taxon>
    </lineage>
</organism>
<dbReference type="PRINTS" id="PR00237">
    <property type="entry name" value="GPCRRHODOPSN"/>
</dbReference>
<dbReference type="Pfam" id="PF00001">
    <property type="entry name" value="7tm_1"/>
    <property type="match status" value="1"/>
</dbReference>
<keyword evidence="10" id="KW-1185">Reference proteome</keyword>
<dbReference type="EMBL" id="CALNXI010000531">
    <property type="protein sequence ID" value="CAH3028736.1"/>
    <property type="molecule type" value="Genomic_DNA"/>
</dbReference>
<dbReference type="Proteomes" id="UP001159427">
    <property type="component" value="Unassembled WGS sequence"/>
</dbReference>
<keyword evidence="6 7" id="KW-0472">Membrane</keyword>
<name>A0ABN8MJ02_9CNID</name>
<reference evidence="9 10" key="1">
    <citation type="submission" date="2022-05" db="EMBL/GenBank/DDBJ databases">
        <authorList>
            <consortium name="Genoscope - CEA"/>
            <person name="William W."/>
        </authorList>
    </citation>
    <scope>NUCLEOTIDE SEQUENCE [LARGE SCALE GENOMIC DNA]</scope>
</reference>